<sequence>MAQNCQAAGEDRQKKAEKMSGPALRSRGPQGQT</sequence>
<evidence type="ECO:0000256" key="1">
    <source>
        <dbReference type="SAM" id="MobiDB-lite"/>
    </source>
</evidence>
<organism evidence="2 3">
    <name type="scientific">Saprospira grandis DSM 2844</name>
    <dbReference type="NCBI Taxonomy" id="694433"/>
    <lineage>
        <taxon>Bacteria</taxon>
        <taxon>Pseudomonadati</taxon>
        <taxon>Bacteroidota</taxon>
        <taxon>Saprospiria</taxon>
        <taxon>Saprospirales</taxon>
        <taxon>Saprospiraceae</taxon>
        <taxon>Saprospira</taxon>
    </lineage>
</organism>
<dbReference type="EMBL" id="JH719942">
    <property type="protein sequence ID" value="EJF52896.1"/>
    <property type="molecule type" value="Genomic_DNA"/>
</dbReference>
<feature type="region of interest" description="Disordered" evidence="1">
    <location>
        <begin position="1"/>
        <end position="33"/>
    </location>
</feature>
<proteinExistence type="predicted"/>
<evidence type="ECO:0000313" key="3">
    <source>
        <dbReference type="Proteomes" id="UP000005113"/>
    </source>
</evidence>
<dbReference type="HOGENOM" id="CLU_3383701_0_0_10"/>
<protein>
    <submittedName>
        <fullName evidence="2">Uncharacterized protein</fullName>
    </submittedName>
</protein>
<name>J0XV82_9BACT</name>
<evidence type="ECO:0000313" key="2">
    <source>
        <dbReference type="EMBL" id="EJF52896.1"/>
    </source>
</evidence>
<accession>J0XV82</accession>
<dbReference type="Proteomes" id="UP000005113">
    <property type="component" value="Unassembled WGS sequence"/>
</dbReference>
<reference evidence="3" key="1">
    <citation type="journal article" date="2012" name="Stand. Genomic Sci.">
        <title>Permanent draft genome sequence of the gliding predator Saprospira grandis strain Sa g1 (= HR1).</title>
        <authorList>
            <person name="Mavromatis K."/>
            <person name="Chertkov O."/>
            <person name="Lapidus A."/>
            <person name="Nolan M."/>
            <person name="Lucas S."/>
            <person name="Tice H."/>
            <person name="Del Rio T.G."/>
            <person name="Cheng J.F."/>
            <person name="Han C."/>
            <person name="Tapia R."/>
            <person name="Bruce D."/>
            <person name="Goodwin L.A."/>
            <person name="Pitluck S."/>
            <person name="Huntemann M."/>
            <person name="Liolios K."/>
            <person name="Pagani I."/>
            <person name="Ivanova N."/>
            <person name="Mikhailova N."/>
            <person name="Pati A."/>
            <person name="Chen A."/>
            <person name="Palaniappan K."/>
            <person name="Land M."/>
            <person name="Brambilla E.M."/>
            <person name="Rohde M."/>
            <person name="Spring S."/>
            <person name="Goker M."/>
            <person name="Detter J.C."/>
            <person name="Bristow J."/>
            <person name="Eisen J.A."/>
            <person name="Markowitz V."/>
            <person name="Hugenholtz P."/>
            <person name="Kyrpides N.C."/>
            <person name="Klenk H.P."/>
            <person name="Woyke T."/>
        </authorList>
    </citation>
    <scope>NUCLEOTIDE SEQUENCE [LARGE SCALE GENOMIC DNA]</scope>
    <source>
        <strain evidence="3">DSM 2844</strain>
    </source>
</reference>
<gene>
    <name evidence="2" type="ORF">SapgrDRAFT_1172</name>
</gene>
<dbReference type="AlphaFoldDB" id="J0XV82"/>
<feature type="compositionally biased region" description="Basic and acidic residues" evidence="1">
    <location>
        <begin position="9"/>
        <end position="18"/>
    </location>
</feature>